<evidence type="ECO:0000256" key="6">
    <source>
        <dbReference type="ARBA" id="ARBA00023242"/>
    </source>
</evidence>
<keyword evidence="6" id="KW-0539">Nucleus</keyword>
<dbReference type="GO" id="GO:0031297">
    <property type="term" value="P:replication fork processing"/>
    <property type="evidence" value="ECO:0007669"/>
    <property type="project" value="TreeGrafter"/>
</dbReference>
<evidence type="ECO:0000313" key="8">
    <source>
        <dbReference type="EMBL" id="TKA26653.1"/>
    </source>
</evidence>
<feature type="compositionally biased region" description="Pro residues" evidence="7">
    <location>
        <begin position="98"/>
        <end position="109"/>
    </location>
</feature>
<protein>
    <recommendedName>
        <fullName evidence="10">Centromere protein X</fullName>
    </recommendedName>
</protein>
<organism evidence="8 9">
    <name type="scientific">Salinomyces thailandicus</name>
    <dbReference type="NCBI Taxonomy" id="706561"/>
    <lineage>
        <taxon>Eukaryota</taxon>
        <taxon>Fungi</taxon>
        <taxon>Dikarya</taxon>
        <taxon>Ascomycota</taxon>
        <taxon>Pezizomycotina</taxon>
        <taxon>Dothideomycetes</taxon>
        <taxon>Dothideomycetidae</taxon>
        <taxon>Mycosphaerellales</taxon>
        <taxon>Teratosphaeriaceae</taxon>
        <taxon>Salinomyces</taxon>
    </lineage>
</organism>
<comment type="caution">
    <text evidence="8">The sequence shown here is derived from an EMBL/GenBank/DDBJ whole genome shotgun (WGS) entry which is preliminary data.</text>
</comment>
<dbReference type="AlphaFoldDB" id="A0A4U0TW86"/>
<keyword evidence="3" id="KW-0227">DNA damage</keyword>
<reference evidence="8 9" key="1">
    <citation type="submission" date="2017-03" db="EMBL/GenBank/DDBJ databases">
        <title>Genomes of endolithic fungi from Antarctica.</title>
        <authorList>
            <person name="Coleine C."/>
            <person name="Masonjones S."/>
            <person name="Stajich J.E."/>
        </authorList>
    </citation>
    <scope>NUCLEOTIDE SEQUENCE [LARGE SCALE GENOMIC DNA]</scope>
    <source>
        <strain evidence="8 9">CCFEE 6315</strain>
    </source>
</reference>
<dbReference type="GO" id="GO:0000712">
    <property type="term" value="P:resolution of meiotic recombination intermediates"/>
    <property type="evidence" value="ECO:0007669"/>
    <property type="project" value="TreeGrafter"/>
</dbReference>
<dbReference type="GO" id="GO:0003677">
    <property type="term" value="F:DNA binding"/>
    <property type="evidence" value="ECO:0007669"/>
    <property type="project" value="UniProtKB-KW"/>
</dbReference>
<accession>A0A4U0TW86</accession>
<dbReference type="GO" id="GO:0006281">
    <property type="term" value="P:DNA repair"/>
    <property type="evidence" value="ECO:0007669"/>
    <property type="project" value="UniProtKB-KW"/>
</dbReference>
<proteinExistence type="inferred from homology"/>
<gene>
    <name evidence="8" type="ORF">B0A50_04761</name>
</gene>
<evidence type="ECO:0000256" key="4">
    <source>
        <dbReference type="ARBA" id="ARBA00023125"/>
    </source>
</evidence>
<dbReference type="Pfam" id="PF09415">
    <property type="entry name" value="CENP-X"/>
    <property type="match status" value="1"/>
</dbReference>
<dbReference type="PANTHER" id="PTHR28680">
    <property type="entry name" value="CENTROMERE PROTEIN X"/>
    <property type="match status" value="1"/>
</dbReference>
<dbReference type="GO" id="GO:0046982">
    <property type="term" value="F:protein heterodimerization activity"/>
    <property type="evidence" value="ECO:0007669"/>
    <property type="project" value="InterPro"/>
</dbReference>
<evidence type="ECO:0000256" key="2">
    <source>
        <dbReference type="ARBA" id="ARBA00009359"/>
    </source>
</evidence>
<name>A0A4U0TW86_9PEZI</name>
<sequence length="198" mass="21785">MPTIAARKESRRQVVDEDEDEDNGDVAAHEEGHEEGATGGTLNSEDSEEELAADPLAAKPKQKPKPKQSSKTTIPAKRKTSTRQQSPMSLSDRASPRSSPPPIALPPGPSQSSETPGIPQNLLIRLLHEQFKDKKTQIDKNAIQVLQKYMEVFVREAIARTALAKQERAEKGEMLVDDAKWLDLEDLESVAPGLVLDF</sequence>
<dbReference type="CDD" id="cd22921">
    <property type="entry name" value="HFD_CENP-X"/>
    <property type="match status" value="1"/>
</dbReference>
<dbReference type="Gene3D" id="1.10.20.10">
    <property type="entry name" value="Histone, subunit A"/>
    <property type="match status" value="1"/>
</dbReference>
<feature type="compositionally biased region" description="Basic and acidic residues" evidence="7">
    <location>
        <begin position="1"/>
        <end position="15"/>
    </location>
</feature>
<evidence type="ECO:0000313" key="9">
    <source>
        <dbReference type="Proteomes" id="UP000308549"/>
    </source>
</evidence>
<dbReference type="Proteomes" id="UP000308549">
    <property type="component" value="Unassembled WGS sequence"/>
</dbReference>
<dbReference type="PANTHER" id="PTHR28680:SF1">
    <property type="entry name" value="CENTROMERE PROTEIN X"/>
    <property type="match status" value="1"/>
</dbReference>
<keyword evidence="5" id="KW-0234">DNA repair</keyword>
<dbReference type="EMBL" id="NAJL01000027">
    <property type="protein sequence ID" value="TKA26653.1"/>
    <property type="molecule type" value="Genomic_DNA"/>
</dbReference>
<evidence type="ECO:0000256" key="3">
    <source>
        <dbReference type="ARBA" id="ARBA00022763"/>
    </source>
</evidence>
<dbReference type="InterPro" id="IPR018552">
    <property type="entry name" value="CENP-X"/>
</dbReference>
<feature type="compositionally biased region" description="Basic and acidic residues" evidence="7">
    <location>
        <begin position="27"/>
        <end position="36"/>
    </location>
</feature>
<dbReference type="GO" id="GO:0071821">
    <property type="term" value="C:FANCM-MHF complex"/>
    <property type="evidence" value="ECO:0007669"/>
    <property type="project" value="TreeGrafter"/>
</dbReference>
<evidence type="ECO:0000256" key="1">
    <source>
        <dbReference type="ARBA" id="ARBA00004123"/>
    </source>
</evidence>
<keyword evidence="9" id="KW-1185">Reference proteome</keyword>
<feature type="region of interest" description="Disordered" evidence="7">
    <location>
        <begin position="1"/>
        <end position="117"/>
    </location>
</feature>
<dbReference type="OrthoDB" id="2500381at2759"/>
<evidence type="ECO:0000256" key="7">
    <source>
        <dbReference type="SAM" id="MobiDB-lite"/>
    </source>
</evidence>
<evidence type="ECO:0000256" key="5">
    <source>
        <dbReference type="ARBA" id="ARBA00023204"/>
    </source>
</evidence>
<evidence type="ECO:0008006" key="10">
    <source>
        <dbReference type="Google" id="ProtNLM"/>
    </source>
</evidence>
<comment type="similarity">
    <text evidence="2">Belongs to the CENP-X/MHF2 family.</text>
</comment>
<comment type="subcellular location">
    <subcellularLocation>
        <location evidence="1">Nucleus</location>
    </subcellularLocation>
</comment>
<dbReference type="InterPro" id="IPR009072">
    <property type="entry name" value="Histone-fold"/>
</dbReference>
<dbReference type="GO" id="GO:0051382">
    <property type="term" value="P:kinetochore assembly"/>
    <property type="evidence" value="ECO:0007669"/>
    <property type="project" value="InterPro"/>
</dbReference>
<keyword evidence="4" id="KW-0238">DNA-binding</keyword>